<dbReference type="KEGG" id="bgo:BM43_7532"/>
<dbReference type="Proteomes" id="UP000029590">
    <property type="component" value="Unassembled WGS sequence"/>
</dbReference>
<dbReference type="InterPro" id="IPR036388">
    <property type="entry name" value="WH-like_DNA-bd_sf"/>
</dbReference>
<accession>A0AAW3FA43</accession>
<dbReference type="InterPro" id="IPR000525">
    <property type="entry name" value="Initiator_Rep_WH1"/>
</dbReference>
<comment type="similarity">
    <text evidence="1">Belongs to the initiator RepB protein family.</text>
</comment>
<proteinExistence type="inferred from homology"/>
<dbReference type="SUPFAM" id="SSF46785">
    <property type="entry name" value="Winged helix' DNA-binding domain"/>
    <property type="match status" value="1"/>
</dbReference>
<evidence type="ECO:0000313" key="3">
    <source>
        <dbReference type="EMBL" id="KGC17408.1"/>
    </source>
</evidence>
<organism evidence="3 4">
    <name type="scientific">Burkholderia gladioli</name>
    <name type="common">Pseudomonas marginata</name>
    <name type="synonym">Phytomonas marginata</name>
    <dbReference type="NCBI Taxonomy" id="28095"/>
    <lineage>
        <taxon>Bacteria</taxon>
        <taxon>Pseudomonadati</taxon>
        <taxon>Pseudomonadota</taxon>
        <taxon>Betaproteobacteria</taxon>
        <taxon>Burkholderiales</taxon>
        <taxon>Burkholderiaceae</taxon>
        <taxon>Burkholderia</taxon>
    </lineage>
</organism>
<dbReference type="InterPro" id="IPR036390">
    <property type="entry name" value="WH_DNA-bd_sf"/>
</dbReference>
<feature type="domain" description="Initiator Rep protein WH1" evidence="2">
    <location>
        <begin position="39"/>
        <end position="172"/>
    </location>
</feature>
<dbReference type="GO" id="GO:0003887">
    <property type="term" value="F:DNA-directed DNA polymerase activity"/>
    <property type="evidence" value="ECO:0007669"/>
    <property type="project" value="InterPro"/>
</dbReference>
<dbReference type="Gene3D" id="1.10.10.10">
    <property type="entry name" value="Winged helix-like DNA-binding domain superfamily/Winged helix DNA-binding domain"/>
    <property type="match status" value="1"/>
</dbReference>
<gene>
    <name evidence="3" type="ORF">DM48_3335</name>
</gene>
<dbReference type="Pfam" id="PF01051">
    <property type="entry name" value="Rep3_N"/>
    <property type="match status" value="1"/>
</dbReference>
<dbReference type="RefSeq" id="WP_036047845.1">
    <property type="nucleotide sequence ID" value="NZ_CADEVY010000012.1"/>
</dbReference>
<protein>
    <submittedName>
        <fullName evidence="3">Initiator Replication family protein</fullName>
    </submittedName>
</protein>
<dbReference type="EMBL" id="JPGG01000015">
    <property type="protein sequence ID" value="KGC17408.1"/>
    <property type="molecule type" value="Genomic_DNA"/>
</dbReference>
<dbReference type="AlphaFoldDB" id="A0AAW3FA43"/>
<name>A0AAW3FA43_BURGA</name>
<sequence length="436" mass="48543">MARRKAADTAEKQSSLFQIPEPPDLLRKAVQAIHIAPKSGKLGLQQRKMFSSLIKNAIAQDKGEPGVESFSIGIGALSLDSGLNSNNTAYVKEQVNSLISTVVNWDYLAEDRSTSWKASGLIAGAELRAGVLFYSFSPQLRRELLNPDVFALIDMRIARDFTRSHSLALWENTVRYERVGLTGKIPLDKFRDLILGQGKQSYQQYKLFKSKVLLPCMREVNERSDHELELIEHKVGRSVSAVQFKVKRKEVADVVDLVDGRADGVIDDILKLGIPRTEAKKMIAQYGDQRVKAAVAYTMHRIGKKGATPIDNPAKYFRNALSHGYTLASVDVSGAVPNRVPAQQLQAELRDRYVARQISEARSYFGELAIDEQNALIDRYNETVEASNLRLAPPKKPTKLAETNFFRWLALDTWGEPTEGDLLAFLLEQASAGAAQ</sequence>
<dbReference type="Pfam" id="PF21205">
    <property type="entry name" value="Rep3_C"/>
    <property type="match status" value="1"/>
</dbReference>
<evidence type="ECO:0000256" key="1">
    <source>
        <dbReference type="ARBA" id="ARBA00038283"/>
    </source>
</evidence>
<evidence type="ECO:0000313" key="4">
    <source>
        <dbReference type="Proteomes" id="UP000029590"/>
    </source>
</evidence>
<reference evidence="3 4" key="1">
    <citation type="submission" date="2014-04" db="EMBL/GenBank/DDBJ databases">
        <authorList>
            <person name="Bishop-Lilly K.A."/>
            <person name="Broomall S.M."/>
            <person name="Chain P.S."/>
            <person name="Chertkov O."/>
            <person name="Coyne S.R."/>
            <person name="Daligault H.E."/>
            <person name="Davenport K.W."/>
            <person name="Erkkila T."/>
            <person name="Frey K.G."/>
            <person name="Gibbons H.S."/>
            <person name="Gu W."/>
            <person name="Jaissle J."/>
            <person name="Johnson S.L."/>
            <person name="Koroleva G.I."/>
            <person name="Ladner J.T."/>
            <person name="Lo C.-C."/>
            <person name="Minogue T.D."/>
            <person name="Munk C."/>
            <person name="Palacios G.F."/>
            <person name="Redden C.L."/>
            <person name="Rosenzweig C.N."/>
            <person name="Scholz M.B."/>
            <person name="Teshima H."/>
            <person name="Xu Y."/>
        </authorList>
    </citation>
    <scope>NUCLEOTIDE SEQUENCE [LARGE SCALE GENOMIC DNA]</scope>
    <source>
        <strain evidence="4">gladioli</strain>
    </source>
</reference>
<comment type="caution">
    <text evidence="3">The sequence shown here is derived from an EMBL/GenBank/DDBJ whole genome shotgun (WGS) entry which is preliminary data.</text>
</comment>
<dbReference type="GO" id="GO:0006270">
    <property type="term" value="P:DNA replication initiation"/>
    <property type="evidence" value="ECO:0007669"/>
    <property type="project" value="InterPro"/>
</dbReference>
<evidence type="ECO:0000259" key="2">
    <source>
        <dbReference type="Pfam" id="PF01051"/>
    </source>
</evidence>